<dbReference type="PANTHER" id="PTHR33104:SF2">
    <property type="entry name" value="CXC3 LIKE CYSTEINE CLUSTER DOMAIN-CONTAINING PROTEIN"/>
    <property type="match status" value="1"/>
</dbReference>
<gene>
    <name evidence="3" type="ORF">CgunFtcFv8_007823</name>
</gene>
<evidence type="ECO:0000313" key="4">
    <source>
        <dbReference type="Proteomes" id="UP001331515"/>
    </source>
</evidence>
<dbReference type="InterPro" id="IPR040521">
    <property type="entry name" value="KDZ"/>
</dbReference>
<protein>
    <submittedName>
        <fullName evidence="3">Uncharacterized protein</fullName>
    </submittedName>
</protein>
<keyword evidence="1" id="KW-0175">Coiled coil</keyword>
<feature type="coiled-coil region" evidence="1">
    <location>
        <begin position="86"/>
        <end position="152"/>
    </location>
</feature>
<dbReference type="EMBL" id="JAURVH010001527">
    <property type="protein sequence ID" value="KAK5913278.1"/>
    <property type="molecule type" value="Genomic_DNA"/>
</dbReference>
<accession>A0AAN8D3Y8</accession>
<evidence type="ECO:0000313" key="3">
    <source>
        <dbReference type="EMBL" id="KAK5913278.1"/>
    </source>
</evidence>
<dbReference type="PANTHER" id="PTHR33104">
    <property type="entry name" value="SI:DKEY-29D5.2"/>
    <property type="match status" value="1"/>
</dbReference>
<dbReference type="Pfam" id="PF18758">
    <property type="entry name" value="KDZ"/>
    <property type="match status" value="1"/>
</dbReference>
<feature type="compositionally biased region" description="Low complexity" evidence="2">
    <location>
        <begin position="296"/>
        <end position="306"/>
    </location>
</feature>
<dbReference type="Proteomes" id="UP001331515">
    <property type="component" value="Unassembled WGS sequence"/>
</dbReference>
<evidence type="ECO:0000256" key="2">
    <source>
        <dbReference type="SAM" id="MobiDB-lite"/>
    </source>
</evidence>
<comment type="caution">
    <text evidence="3">The sequence shown here is derived from an EMBL/GenBank/DDBJ whole genome shotgun (WGS) entry which is preliminary data.</text>
</comment>
<reference evidence="3 4" key="1">
    <citation type="journal article" date="2023" name="Mol. Biol. Evol.">
        <title>Genomics of Secondarily Temperate Adaptation in the Only Non-Antarctic Icefish.</title>
        <authorList>
            <person name="Rivera-Colon A.G."/>
            <person name="Rayamajhi N."/>
            <person name="Minhas B.F."/>
            <person name="Madrigal G."/>
            <person name="Bilyk K.T."/>
            <person name="Yoon V."/>
            <person name="Hune M."/>
            <person name="Gregory S."/>
            <person name="Cheng C.H.C."/>
            <person name="Catchen J.M."/>
        </authorList>
    </citation>
    <scope>NUCLEOTIDE SEQUENCE [LARGE SCALE GENOMIC DNA]</scope>
    <source>
        <tissue evidence="3">White muscle</tissue>
    </source>
</reference>
<sequence>MRPFLSIMHAKAHSWLCELRWGGRNKKGAGNTIGEEVEQVNSFLSRAAICSKYMSKAVRTDMLTIQASGWNKRKAANLEQTLAKRYMKTVQKITEATENLEKLTAELSLQDDQVQQWVFDVQQWTTVGNERRHKLRKKIVEEKKALEDAITEHNAVAGEADKLPPPNELLAEDNYSWKWECHGDMVQKKKVYDKVMLLTRLKEEAVILVHEVKQHWEYMRSVAGKIDHLSSQLSEGITGQSSTEALTERGREGLLCVLKKQLHKVKAQQAMARIAYQCILGQQTVSLDDSSEEQPSDSSSSTDEEL</sequence>
<keyword evidence="4" id="KW-1185">Reference proteome</keyword>
<name>A0AAN8D3Y8_CHAGU</name>
<evidence type="ECO:0000256" key="1">
    <source>
        <dbReference type="SAM" id="Coils"/>
    </source>
</evidence>
<dbReference type="AlphaFoldDB" id="A0AAN8D3Y8"/>
<organism evidence="3 4">
    <name type="scientific">Champsocephalus gunnari</name>
    <name type="common">Mackerel icefish</name>
    <dbReference type="NCBI Taxonomy" id="52237"/>
    <lineage>
        <taxon>Eukaryota</taxon>
        <taxon>Metazoa</taxon>
        <taxon>Chordata</taxon>
        <taxon>Craniata</taxon>
        <taxon>Vertebrata</taxon>
        <taxon>Euteleostomi</taxon>
        <taxon>Actinopterygii</taxon>
        <taxon>Neopterygii</taxon>
        <taxon>Teleostei</taxon>
        <taxon>Neoteleostei</taxon>
        <taxon>Acanthomorphata</taxon>
        <taxon>Eupercaria</taxon>
        <taxon>Perciformes</taxon>
        <taxon>Notothenioidei</taxon>
        <taxon>Channichthyidae</taxon>
        <taxon>Champsocephalus</taxon>
    </lineage>
</organism>
<feature type="region of interest" description="Disordered" evidence="2">
    <location>
        <begin position="287"/>
        <end position="306"/>
    </location>
</feature>
<proteinExistence type="predicted"/>